<dbReference type="Proteomes" id="UP001151760">
    <property type="component" value="Unassembled WGS sequence"/>
</dbReference>
<evidence type="ECO:0000313" key="2">
    <source>
        <dbReference type="Proteomes" id="UP001151760"/>
    </source>
</evidence>
<keyword evidence="2" id="KW-1185">Reference proteome</keyword>
<protein>
    <submittedName>
        <fullName evidence="1">RNA-directed DNA polymerase, eukaryota</fullName>
    </submittedName>
</protein>
<organism evidence="1 2">
    <name type="scientific">Tanacetum coccineum</name>
    <dbReference type="NCBI Taxonomy" id="301880"/>
    <lineage>
        <taxon>Eukaryota</taxon>
        <taxon>Viridiplantae</taxon>
        <taxon>Streptophyta</taxon>
        <taxon>Embryophyta</taxon>
        <taxon>Tracheophyta</taxon>
        <taxon>Spermatophyta</taxon>
        <taxon>Magnoliopsida</taxon>
        <taxon>eudicotyledons</taxon>
        <taxon>Gunneridae</taxon>
        <taxon>Pentapetalae</taxon>
        <taxon>asterids</taxon>
        <taxon>campanulids</taxon>
        <taxon>Asterales</taxon>
        <taxon>Asteraceae</taxon>
        <taxon>Asteroideae</taxon>
        <taxon>Anthemideae</taxon>
        <taxon>Anthemidinae</taxon>
        <taxon>Tanacetum</taxon>
    </lineage>
</organism>
<reference evidence="1" key="1">
    <citation type="journal article" date="2022" name="Int. J. Mol. Sci.">
        <title>Draft Genome of Tanacetum Coccineum: Genomic Comparison of Closely Related Tanacetum-Family Plants.</title>
        <authorList>
            <person name="Yamashiro T."/>
            <person name="Shiraishi A."/>
            <person name="Nakayama K."/>
            <person name="Satake H."/>
        </authorList>
    </citation>
    <scope>NUCLEOTIDE SEQUENCE</scope>
</reference>
<comment type="caution">
    <text evidence="1">The sequence shown here is derived from an EMBL/GenBank/DDBJ whole genome shotgun (WGS) entry which is preliminary data.</text>
</comment>
<reference evidence="1" key="2">
    <citation type="submission" date="2022-01" db="EMBL/GenBank/DDBJ databases">
        <authorList>
            <person name="Yamashiro T."/>
            <person name="Shiraishi A."/>
            <person name="Satake H."/>
            <person name="Nakayama K."/>
        </authorList>
    </citation>
    <scope>NUCLEOTIDE SEQUENCE</scope>
</reference>
<evidence type="ECO:0000313" key="1">
    <source>
        <dbReference type="EMBL" id="GJT37677.1"/>
    </source>
</evidence>
<proteinExistence type="predicted"/>
<dbReference type="SUPFAM" id="SSF54160">
    <property type="entry name" value="Chromo domain-like"/>
    <property type="match status" value="1"/>
</dbReference>
<dbReference type="InterPro" id="IPR016197">
    <property type="entry name" value="Chromo-like_dom_sf"/>
</dbReference>
<dbReference type="GO" id="GO:0003964">
    <property type="term" value="F:RNA-directed DNA polymerase activity"/>
    <property type="evidence" value="ECO:0007669"/>
    <property type="project" value="UniProtKB-KW"/>
</dbReference>
<name>A0ABQ5DFB9_9ASTR</name>
<dbReference type="EMBL" id="BQNB010015243">
    <property type="protein sequence ID" value="GJT37677.1"/>
    <property type="molecule type" value="Genomic_DNA"/>
</dbReference>
<sequence length="247" mass="27332">MYNIKDHVACGVSSIMSDANILINIPRDQAHVYCIPTAAMMAAIYEEKKTSMILVGKRGCNIIITISLGKYTTLDEDLCRQEKKTTCKSYSIKTGLITVIPIAVLDRKIAKVRNATVFYWLVEWSNGDVDDATWEIATKIQAKHPKFNQAWKEVVDKVLSRLSRWKMKLLLIGGSVTLLKSVLGGSPTGIHGLFSGWYCGLASRKVTLGVSMAWAKGVTTGTLVRYETSCGRLLGNLLEDKEVRRSG</sequence>
<accession>A0ABQ5DFB9</accession>
<keyword evidence="1" id="KW-0548">Nucleotidyltransferase</keyword>
<keyword evidence="1" id="KW-0808">Transferase</keyword>
<gene>
    <name evidence="1" type="ORF">Tco_0937542</name>
</gene>
<keyword evidence="1" id="KW-0695">RNA-directed DNA polymerase</keyword>